<evidence type="ECO:0000256" key="4">
    <source>
        <dbReference type="ARBA" id="ARBA00023159"/>
    </source>
</evidence>
<comment type="caution">
    <text evidence="7">The sequence shown here is derived from an EMBL/GenBank/DDBJ whole genome shotgun (WGS) entry which is preliminary data.</text>
</comment>
<dbReference type="FunFam" id="1.10.10.10:FF:000001">
    <property type="entry name" value="LysR family transcriptional regulator"/>
    <property type="match status" value="1"/>
</dbReference>
<dbReference type="PRINTS" id="PR00039">
    <property type="entry name" value="HTHLYSR"/>
</dbReference>
<dbReference type="Pfam" id="PF00126">
    <property type="entry name" value="HTH_1"/>
    <property type="match status" value="1"/>
</dbReference>
<dbReference type="SUPFAM" id="SSF46785">
    <property type="entry name" value="Winged helix' DNA-binding domain"/>
    <property type="match status" value="1"/>
</dbReference>
<dbReference type="Pfam" id="PF03466">
    <property type="entry name" value="LysR_substrate"/>
    <property type="match status" value="1"/>
</dbReference>
<dbReference type="PROSITE" id="PS50931">
    <property type="entry name" value="HTH_LYSR"/>
    <property type="match status" value="1"/>
</dbReference>
<comment type="similarity">
    <text evidence="1">Belongs to the LysR transcriptional regulatory family.</text>
</comment>
<organism evidence="7 8">
    <name type="scientific">Luteibacter anthropi</name>
    <dbReference type="NCBI Taxonomy" id="564369"/>
    <lineage>
        <taxon>Bacteria</taxon>
        <taxon>Pseudomonadati</taxon>
        <taxon>Pseudomonadota</taxon>
        <taxon>Gammaproteobacteria</taxon>
        <taxon>Lysobacterales</taxon>
        <taxon>Rhodanobacteraceae</taxon>
        <taxon>Luteibacter</taxon>
    </lineage>
</organism>
<dbReference type="InterPro" id="IPR000847">
    <property type="entry name" value="LysR_HTH_N"/>
</dbReference>
<evidence type="ECO:0000313" key="8">
    <source>
        <dbReference type="Proteomes" id="UP000490980"/>
    </source>
</evidence>
<keyword evidence="4" id="KW-0010">Activator</keyword>
<dbReference type="AlphaFoldDB" id="A0A7X5U8Y8"/>
<dbReference type="RefSeq" id="WP_166947112.1">
    <property type="nucleotide sequence ID" value="NZ_JAARLZ010000003.1"/>
</dbReference>
<reference evidence="7 8" key="1">
    <citation type="submission" date="2020-03" db="EMBL/GenBank/DDBJ databases">
        <authorList>
            <person name="Lai Q."/>
        </authorList>
    </citation>
    <scope>NUCLEOTIDE SEQUENCE [LARGE SCALE GENOMIC DNA]</scope>
    <source>
        <strain evidence="7 8">CCUG 25036</strain>
    </source>
</reference>
<dbReference type="InterPro" id="IPR005119">
    <property type="entry name" value="LysR_subst-bd"/>
</dbReference>
<evidence type="ECO:0000256" key="2">
    <source>
        <dbReference type="ARBA" id="ARBA00023015"/>
    </source>
</evidence>
<protein>
    <submittedName>
        <fullName evidence="7">LysR family transcriptional regulator</fullName>
    </submittedName>
</protein>
<dbReference type="EMBL" id="JAARLZ010000003">
    <property type="protein sequence ID" value="NII06010.1"/>
    <property type="molecule type" value="Genomic_DNA"/>
</dbReference>
<dbReference type="GO" id="GO:0003677">
    <property type="term" value="F:DNA binding"/>
    <property type="evidence" value="ECO:0007669"/>
    <property type="project" value="UniProtKB-KW"/>
</dbReference>
<accession>A0A7X5U8Y8</accession>
<name>A0A7X5U8Y8_9GAMM</name>
<evidence type="ECO:0000256" key="1">
    <source>
        <dbReference type="ARBA" id="ARBA00009437"/>
    </source>
</evidence>
<keyword evidence="2" id="KW-0805">Transcription regulation</keyword>
<dbReference type="Proteomes" id="UP000490980">
    <property type="component" value="Unassembled WGS sequence"/>
</dbReference>
<keyword evidence="5" id="KW-0804">Transcription</keyword>
<dbReference type="SUPFAM" id="SSF53850">
    <property type="entry name" value="Periplasmic binding protein-like II"/>
    <property type="match status" value="1"/>
</dbReference>
<keyword evidence="8" id="KW-1185">Reference proteome</keyword>
<proteinExistence type="inferred from homology"/>
<keyword evidence="3" id="KW-0238">DNA-binding</keyword>
<gene>
    <name evidence="7" type="ORF">HBF25_06340</name>
</gene>
<evidence type="ECO:0000313" key="7">
    <source>
        <dbReference type="EMBL" id="NII06010.1"/>
    </source>
</evidence>
<evidence type="ECO:0000256" key="5">
    <source>
        <dbReference type="ARBA" id="ARBA00023163"/>
    </source>
</evidence>
<dbReference type="InterPro" id="IPR036390">
    <property type="entry name" value="WH_DNA-bd_sf"/>
</dbReference>
<dbReference type="GO" id="GO:0003700">
    <property type="term" value="F:DNA-binding transcription factor activity"/>
    <property type="evidence" value="ECO:0007669"/>
    <property type="project" value="InterPro"/>
</dbReference>
<feature type="domain" description="HTH lysR-type" evidence="6">
    <location>
        <begin position="15"/>
        <end position="72"/>
    </location>
</feature>
<dbReference type="InterPro" id="IPR036388">
    <property type="entry name" value="WH-like_DNA-bd_sf"/>
</dbReference>
<dbReference type="PANTHER" id="PTHR30346:SF26">
    <property type="entry name" value="HYDROGEN PEROXIDE-INDUCIBLE GENES ACTIVATOR"/>
    <property type="match status" value="1"/>
</dbReference>
<evidence type="ECO:0000259" key="6">
    <source>
        <dbReference type="PROSITE" id="PS50931"/>
    </source>
</evidence>
<dbReference type="Gene3D" id="3.40.190.10">
    <property type="entry name" value="Periplasmic binding protein-like II"/>
    <property type="match status" value="2"/>
</dbReference>
<dbReference type="Gene3D" id="1.10.10.10">
    <property type="entry name" value="Winged helix-like DNA-binding domain superfamily/Winged helix DNA-binding domain"/>
    <property type="match status" value="1"/>
</dbReference>
<sequence>MDVTAASPKPNFTGLSFRDLEYVVAVAELGSFVGAARQCHVAQPSLSVQVRRIEERLHTPIFERTPRGVVTTPAGHAIVEQMRRALAEGRALLALARRPDSAFNGVLRLSAIPTLAASYFPRLLASLRSAFPSVELLLGEASSTELSAALASGDIDAAIMTAPVIHRSLDHRSLGTEPLLMACPASHPAARADGPDWHELDAPSRLLLTEPDCLRQQAIHAAGAPGAAKASPTLDALLYRVAAGEGCTLVPASAERSMHGVVYRRSVHPGRQRELAMAWRASTTHRDDMLRLMDAMSTIRP</sequence>
<dbReference type="PANTHER" id="PTHR30346">
    <property type="entry name" value="TRANSCRIPTIONAL DUAL REGULATOR HCAR-RELATED"/>
    <property type="match status" value="1"/>
</dbReference>
<evidence type="ECO:0000256" key="3">
    <source>
        <dbReference type="ARBA" id="ARBA00023125"/>
    </source>
</evidence>
<dbReference type="GO" id="GO:0032993">
    <property type="term" value="C:protein-DNA complex"/>
    <property type="evidence" value="ECO:0007669"/>
    <property type="project" value="TreeGrafter"/>
</dbReference>